<feature type="domain" description="Xylanolytic transcriptional activator regulatory" evidence="3">
    <location>
        <begin position="247"/>
        <end position="318"/>
    </location>
</feature>
<dbReference type="PANTHER" id="PTHR46910:SF5">
    <property type="entry name" value="ZN(II)2CYS6 TRANSCRIPTION FACTOR (EUROFUNG)"/>
    <property type="match status" value="1"/>
</dbReference>
<protein>
    <recommendedName>
        <fullName evidence="3">Xylanolytic transcriptional activator regulatory domain-containing protein</fullName>
    </recommendedName>
</protein>
<keyword evidence="5" id="KW-1185">Reference proteome</keyword>
<evidence type="ECO:0000256" key="2">
    <source>
        <dbReference type="SAM" id="MobiDB-lite"/>
    </source>
</evidence>
<evidence type="ECO:0000313" key="4">
    <source>
        <dbReference type="EMBL" id="KAH7312506.1"/>
    </source>
</evidence>
<dbReference type="GO" id="GO:0003677">
    <property type="term" value="F:DNA binding"/>
    <property type="evidence" value="ECO:0007669"/>
    <property type="project" value="InterPro"/>
</dbReference>
<feature type="compositionally biased region" description="Low complexity" evidence="2">
    <location>
        <begin position="26"/>
        <end position="42"/>
    </location>
</feature>
<evidence type="ECO:0000259" key="3">
    <source>
        <dbReference type="SMART" id="SM00906"/>
    </source>
</evidence>
<dbReference type="InterPro" id="IPR007219">
    <property type="entry name" value="XnlR_reg_dom"/>
</dbReference>
<dbReference type="InterPro" id="IPR050987">
    <property type="entry name" value="AtrR-like"/>
</dbReference>
<name>A0A8K0SKZ6_9HYPO</name>
<feature type="region of interest" description="Disordered" evidence="2">
    <location>
        <begin position="22"/>
        <end position="43"/>
    </location>
</feature>
<dbReference type="EMBL" id="JAGPNK010000010">
    <property type="protein sequence ID" value="KAH7312506.1"/>
    <property type="molecule type" value="Genomic_DNA"/>
</dbReference>
<accession>A0A8K0SKZ6</accession>
<gene>
    <name evidence="4" type="ORF">B0I35DRAFT_513841</name>
</gene>
<dbReference type="Proteomes" id="UP000813444">
    <property type="component" value="Unassembled WGS sequence"/>
</dbReference>
<dbReference type="PANTHER" id="PTHR46910">
    <property type="entry name" value="TRANSCRIPTION FACTOR PDR1"/>
    <property type="match status" value="1"/>
</dbReference>
<keyword evidence="1" id="KW-0539">Nucleus</keyword>
<dbReference type="SMART" id="SM00906">
    <property type="entry name" value="Fungal_trans"/>
    <property type="match status" value="1"/>
</dbReference>
<organism evidence="4 5">
    <name type="scientific">Stachybotrys elegans</name>
    <dbReference type="NCBI Taxonomy" id="80388"/>
    <lineage>
        <taxon>Eukaryota</taxon>
        <taxon>Fungi</taxon>
        <taxon>Dikarya</taxon>
        <taxon>Ascomycota</taxon>
        <taxon>Pezizomycotina</taxon>
        <taxon>Sordariomycetes</taxon>
        <taxon>Hypocreomycetidae</taxon>
        <taxon>Hypocreales</taxon>
        <taxon>Stachybotryaceae</taxon>
        <taxon>Stachybotrys</taxon>
    </lineage>
</organism>
<comment type="caution">
    <text evidence="4">The sequence shown here is derived from an EMBL/GenBank/DDBJ whole genome shotgun (WGS) entry which is preliminary data.</text>
</comment>
<reference evidence="4" key="1">
    <citation type="journal article" date="2021" name="Nat. Commun.">
        <title>Genetic determinants of endophytism in the Arabidopsis root mycobiome.</title>
        <authorList>
            <person name="Mesny F."/>
            <person name="Miyauchi S."/>
            <person name="Thiergart T."/>
            <person name="Pickel B."/>
            <person name="Atanasova L."/>
            <person name="Karlsson M."/>
            <person name="Huettel B."/>
            <person name="Barry K.W."/>
            <person name="Haridas S."/>
            <person name="Chen C."/>
            <person name="Bauer D."/>
            <person name="Andreopoulos W."/>
            <person name="Pangilinan J."/>
            <person name="LaButti K."/>
            <person name="Riley R."/>
            <person name="Lipzen A."/>
            <person name="Clum A."/>
            <person name="Drula E."/>
            <person name="Henrissat B."/>
            <person name="Kohler A."/>
            <person name="Grigoriev I.V."/>
            <person name="Martin F.M."/>
            <person name="Hacquard S."/>
        </authorList>
    </citation>
    <scope>NUCLEOTIDE SEQUENCE</scope>
    <source>
        <strain evidence="4">MPI-CAGE-CH-0235</strain>
    </source>
</reference>
<dbReference type="GO" id="GO:0008270">
    <property type="term" value="F:zinc ion binding"/>
    <property type="evidence" value="ECO:0007669"/>
    <property type="project" value="InterPro"/>
</dbReference>
<sequence>MENVDRSLQEISHKLQALLHVDEQSHTPSSTNSSSVHVSMPPVHTPDSVDGYWGASSFKAHALHVSDALREVASSLDLSVADQALPNMALLDNHESSESTGDLAVSPGRPYSKLQARAMPPIDQTLALIRLANTEKQRIFIDVPVIDEQEFGQKCQHVYFAIDGYSLHEWIIVNTTLYYLFLGLAPRHIPTIGATGQDIDRNLGLLTENIELGMQDLRLCHPASMDACRALAFLNTYCNRTGRRSLAWNIISAASRMCIDLGWHRLPNDPEELRYSKELAIFWHIFVHDKGMAFTLGRTPSMPHYDVTTKIPAVTNSVPVVLRNMYMGFVENAILMGEMHLQLFSASAQRMPPERREESARSLASKLMHVHSKAKKGMPPDDMYQPAAILLDLMLQCLLTITWRIVPGEQQQSSPLKCHPNCTQSARQALSIIVQYFKGWDPQAYSSWASLLNMLFSLVPFAAFVVLAGETIASTSSSDLDLLADTVEAIKPIASSSVSSKKLVNICKDFYQIAHFFVTRSTTSQVDAMGLAEQEALAASTNTSGQPVQSNPLHPLGWNEVPAVYAMAPQAWEAVSNEMDLEFEADAVAMASFIEPYMPLDRRSNESL</sequence>
<dbReference type="OrthoDB" id="103819at2759"/>
<dbReference type="GO" id="GO:0006351">
    <property type="term" value="P:DNA-templated transcription"/>
    <property type="evidence" value="ECO:0007669"/>
    <property type="project" value="InterPro"/>
</dbReference>
<dbReference type="CDD" id="cd12148">
    <property type="entry name" value="fungal_TF_MHR"/>
    <property type="match status" value="1"/>
</dbReference>
<proteinExistence type="predicted"/>
<dbReference type="GO" id="GO:0003700">
    <property type="term" value="F:DNA-binding transcription factor activity"/>
    <property type="evidence" value="ECO:0007669"/>
    <property type="project" value="InterPro"/>
</dbReference>
<evidence type="ECO:0000313" key="5">
    <source>
        <dbReference type="Proteomes" id="UP000813444"/>
    </source>
</evidence>
<evidence type="ECO:0000256" key="1">
    <source>
        <dbReference type="ARBA" id="ARBA00023242"/>
    </source>
</evidence>
<dbReference type="Pfam" id="PF04082">
    <property type="entry name" value="Fungal_trans"/>
    <property type="match status" value="1"/>
</dbReference>
<dbReference type="AlphaFoldDB" id="A0A8K0SKZ6"/>